<evidence type="ECO:0000256" key="4">
    <source>
        <dbReference type="ARBA" id="ARBA00022679"/>
    </source>
</evidence>
<dbReference type="GO" id="GO:0006235">
    <property type="term" value="P:dTTP biosynthetic process"/>
    <property type="evidence" value="ECO:0007669"/>
    <property type="project" value="UniProtKB-UniRule"/>
</dbReference>
<evidence type="ECO:0000259" key="8">
    <source>
        <dbReference type="Pfam" id="PF00303"/>
    </source>
</evidence>
<feature type="binding site" evidence="6">
    <location>
        <position position="235"/>
    </location>
    <ligand>
        <name>(6R)-5,10-methylene-5,6,7,8-tetrahydrofolate</name>
        <dbReference type="ChEBI" id="CHEBI:15636"/>
    </ligand>
</feature>
<dbReference type="Proteomes" id="UP000886878">
    <property type="component" value="Unassembled WGS sequence"/>
</dbReference>
<dbReference type="GO" id="GO:0004799">
    <property type="term" value="F:thymidylate synthase activity"/>
    <property type="evidence" value="ECO:0007669"/>
    <property type="project" value="UniProtKB-UniRule"/>
</dbReference>
<keyword evidence="2 6" id="KW-0963">Cytoplasm</keyword>
<dbReference type="InterPro" id="IPR023451">
    <property type="entry name" value="Thymidate_synth/dCMP_Mease_dom"/>
</dbReference>
<dbReference type="GO" id="GO:0006231">
    <property type="term" value="P:dTMP biosynthetic process"/>
    <property type="evidence" value="ECO:0007669"/>
    <property type="project" value="UniProtKB-UniRule"/>
</dbReference>
<sequence>MRIRSKGDGTVTINENEQQYLDLARYVLEHGHQKDDRTGTGTRSIFGYQMRFDLQKGFPLLTTKKVPFGLIKSELLWFLRGDSNIRFLLQHHNHIWDEWAFERWVNSDEYHGPDMTDFGRRSLVDADFNKAYQEQKKLFCQNILDDEQFAKRFGELGNIYGKQWRHWKTSNGQFIDQLGNVIEQIKTNPTSRRLIVTAWNPEEVPSMALPPCHTMFQFYVNDGYLSCQLYQRSADIFLGVPFNIASYALLTHLIAHQCGLKAGAFIHTLGDAHIYNNHFEQVKTQLSRTPHRAPKLILPAEPKDIDEYQMDDIKLSGYTHEPAIKAPVAV</sequence>
<dbReference type="GO" id="GO:0032259">
    <property type="term" value="P:methylation"/>
    <property type="evidence" value="ECO:0007669"/>
    <property type="project" value="UniProtKB-KW"/>
</dbReference>
<proteinExistence type="inferred from homology"/>
<comment type="subcellular location">
    <subcellularLocation>
        <location evidence="6">Cytoplasm</location>
    </subcellularLocation>
</comment>
<keyword evidence="5 6" id="KW-0545">Nucleotide biosynthesis</keyword>
<evidence type="ECO:0000313" key="10">
    <source>
        <dbReference type="Proteomes" id="UP000886878"/>
    </source>
</evidence>
<keyword evidence="3 6" id="KW-0489">Methyltransferase</keyword>
<feature type="binding site" description="in other chain" evidence="6">
    <location>
        <begin position="273"/>
        <end position="275"/>
    </location>
    <ligand>
        <name>dUMP</name>
        <dbReference type="ChEBI" id="CHEBI:246422"/>
        <note>ligand shared between dimeric partners</note>
    </ligand>
</feature>
<dbReference type="PANTHER" id="PTHR11548">
    <property type="entry name" value="THYMIDYLATE SYNTHASE 1"/>
    <property type="match status" value="1"/>
</dbReference>
<protein>
    <recommendedName>
        <fullName evidence="1 6">Thymidylate synthase</fullName>
        <shortName evidence="6">TS</shortName>
        <shortName evidence="6">TSase</shortName>
        <ecNumber evidence="1 6">2.1.1.45</ecNumber>
    </recommendedName>
</protein>
<dbReference type="HAMAP" id="MF_00008">
    <property type="entry name" value="Thymidy_synth_bact"/>
    <property type="match status" value="1"/>
</dbReference>
<gene>
    <name evidence="6" type="primary">thyA</name>
    <name evidence="9" type="ORF">H9876_01895</name>
</gene>
<dbReference type="NCBIfam" id="TIGR03284">
    <property type="entry name" value="thym_sym"/>
    <property type="match status" value="1"/>
</dbReference>
<dbReference type="PANTHER" id="PTHR11548:SF9">
    <property type="entry name" value="THYMIDYLATE SYNTHASE"/>
    <property type="match status" value="1"/>
</dbReference>
<dbReference type="InterPro" id="IPR045097">
    <property type="entry name" value="Thymidate_synth/dCMP_Mease"/>
</dbReference>
<dbReference type="Pfam" id="PF00303">
    <property type="entry name" value="Thymidylat_synt"/>
    <property type="match status" value="1"/>
</dbReference>
<reference evidence="9" key="1">
    <citation type="journal article" date="2021" name="PeerJ">
        <title>Extensive microbial diversity within the chicken gut microbiome revealed by metagenomics and culture.</title>
        <authorList>
            <person name="Gilroy R."/>
            <person name="Ravi A."/>
            <person name="Getino M."/>
            <person name="Pursley I."/>
            <person name="Horton D.L."/>
            <person name="Alikhan N.F."/>
            <person name="Baker D."/>
            <person name="Gharbi K."/>
            <person name="Hall N."/>
            <person name="Watson M."/>
            <person name="Adriaenssens E.M."/>
            <person name="Foster-Nyarko E."/>
            <person name="Jarju S."/>
            <person name="Secka A."/>
            <person name="Antonio M."/>
            <person name="Oren A."/>
            <person name="Chaudhuri R.R."/>
            <person name="La Ragione R."/>
            <person name="Hildebrand F."/>
            <person name="Pallen M.J."/>
        </authorList>
    </citation>
    <scope>NUCLEOTIDE SEQUENCE</scope>
    <source>
        <strain evidence="9">ChiHejej3B27-2180</strain>
    </source>
</reference>
<dbReference type="EC" id="2.1.1.45" evidence="1 6"/>
<evidence type="ECO:0000313" key="9">
    <source>
        <dbReference type="EMBL" id="HIW70124.1"/>
    </source>
</evidence>
<evidence type="ECO:0000256" key="3">
    <source>
        <dbReference type="ARBA" id="ARBA00022603"/>
    </source>
</evidence>
<comment type="caution">
    <text evidence="6">Lacks conserved residue(s) required for the propagation of feature annotation.</text>
</comment>
<dbReference type="AlphaFoldDB" id="A0A9D1U493"/>
<dbReference type="NCBIfam" id="NF002496">
    <property type="entry name" value="PRK01827.1-2"/>
    <property type="match status" value="1"/>
</dbReference>
<reference evidence="9" key="2">
    <citation type="submission" date="2021-04" db="EMBL/GenBank/DDBJ databases">
        <authorList>
            <person name="Gilroy R."/>
        </authorList>
    </citation>
    <scope>NUCLEOTIDE SEQUENCE</scope>
    <source>
        <strain evidence="9">ChiHejej3B27-2180</strain>
    </source>
</reference>
<evidence type="ECO:0000256" key="2">
    <source>
        <dbReference type="ARBA" id="ARBA00022490"/>
    </source>
</evidence>
<dbReference type="EMBL" id="DXGK01000035">
    <property type="protein sequence ID" value="HIW70124.1"/>
    <property type="molecule type" value="Genomic_DNA"/>
</dbReference>
<accession>A0A9D1U493</accession>
<dbReference type="InterPro" id="IPR020940">
    <property type="entry name" value="Thymidylate_synthase_AS"/>
</dbReference>
<feature type="domain" description="Thymidylate synthase/dCMP hydroxymethylase" evidence="8">
    <location>
        <begin position="18"/>
        <end position="330"/>
    </location>
</feature>
<dbReference type="SUPFAM" id="SSF55831">
    <property type="entry name" value="Thymidylate synthase/dCMP hydroxymethylase"/>
    <property type="match status" value="1"/>
</dbReference>
<feature type="binding site" description="in other chain" evidence="6">
    <location>
        <position position="37"/>
    </location>
    <ligand>
        <name>dUMP</name>
        <dbReference type="ChEBI" id="CHEBI:246422"/>
        <note>ligand shared between dimeric partners</note>
    </ligand>
</feature>
<dbReference type="CDD" id="cd00351">
    <property type="entry name" value="TS_Pyrimidine_HMase"/>
    <property type="match status" value="1"/>
</dbReference>
<feature type="binding site" evidence="6">
    <location>
        <position position="329"/>
    </location>
    <ligand>
        <name>(6R)-5,10-methylene-5,6,7,8-tetrahydrofolate</name>
        <dbReference type="ChEBI" id="CHEBI:15636"/>
    </ligand>
</feature>
<evidence type="ECO:0000256" key="5">
    <source>
        <dbReference type="ARBA" id="ARBA00022727"/>
    </source>
</evidence>
<feature type="binding site" evidence="6">
    <location>
        <begin position="192"/>
        <end position="193"/>
    </location>
    <ligand>
        <name>dUMP</name>
        <dbReference type="ChEBI" id="CHEBI:246422"/>
        <note>ligand shared between dimeric partners</note>
    </ligand>
</feature>
<organism evidence="9 10">
    <name type="scientific">Candidatus Limosilactobacillus merdipullorum</name>
    <dbReference type="NCBI Taxonomy" id="2838653"/>
    <lineage>
        <taxon>Bacteria</taxon>
        <taxon>Bacillati</taxon>
        <taxon>Bacillota</taxon>
        <taxon>Bacilli</taxon>
        <taxon>Lactobacillales</taxon>
        <taxon>Lactobacillaceae</taxon>
        <taxon>Limosilactobacillus</taxon>
    </lineage>
</organism>
<dbReference type="PRINTS" id="PR00108">
    <property type="entry name" value="THYMDSNTHASE"/>
</dbReference>
<name>A0A9D1U493_9LACO</name>
<comment type="caution">
    <text evidence="9">The sequence shown here is derived from an EMBL/GenBank/DDBJ whole genome shotgun (WGS) entry which is preliminary data.</text>
</comment>
<keyword evidence="4 6" id="KW-0808">Transferase</keyword>
<feature type="active site" evidence="7">
    <location>
        <position position="212"/>
    </location>
</feature>
<comment type="pathway">
    <text evidence="6">Pyrimidine metabolism; dTTP biosynthesis.</text>
</comment>
<comment type="catalytic activity">
    <reaction evidence="6">
        <text>dUMP + (6R)-5,10-methylene-5,6,7,8-tetrahydrofolate = 7,8-dihydrofolate + dTMP</text>
        <dbReference type="Rhea" id="RHEA:12104"/>
        <dbReference type="ChEBI" id="CHEBI:15636"/>
        <dbReference type="ChEBI" id="CHEBI:57451"/>
        <dbReference type="ChEBI" id="CHEBI:63528"/>
        <dbReference type="ChEBI" id="CHEBI:246422"/>
        <dbReference type="EC" id="2.1.1.45"/>
    </reaction>
</comment>
<feature type="binding site" description="in other chain" evidence="6">
    <location>
        <position position="243"/>
    </location>
    <ligand>
        <name>dUMP</name>
        <dbReference type="ChEBI" id="CHEBI:246422"/>
        <note>ligand shared between dimeric partners</note>
    </ligand>
</feature>
<comment type="function">
    <text evidence="6">Catalyzes the reductive methylation of 2'-deoxyuridine-5'-monophosphate (dUMP) to 2'-deoxythymidine-5'-monophosphate (dTMP) while utilizing 5,10-methylenetetrahydrofolate (mTHF) as the methyl donor and reductant in the reaction, yielding dihydrofolate (DHF) as a by-product. This enzymatic reaction provides an intracellular de novo source of dTMP, an essential precursor for DNA biosynthesis.</text>
</comment>
<dbReference type="GO" id="GO:0005829">
    <property type="term" value="C:cytosol"/>
    <property type="evidence" value="ECO:0007669"/>
    <property type="project" value="TreeGrafter"/>
</dbReference>
<comment type="similarity">
    <text evidence="6">Belongs to the thymidylate synthase family. Bacterial-type ThyA subfamily.</text>
</comment>
<feature type="active site" description="Nucleophile" evidence="6">
    <location>
        <position position="212"/>
    </location>
</feature>
<evidence type="ECO:0000256" key="6">
    <source>
        <dbReference type="HAMAP-Rule" id="MF_00008"/>
    </source>
</evidence>
<dbReference type="Gene3D" id="3.30.572.10">
    <property type="entry name" value="Thymidylate synthase/dCMP hydroxymethylase domain"/>
    <property type="match status" value="1"/>
</dbReference>
<evidence type="ECO:0000256" key="1">
    <source>
        <dbReference type="ARBA" id="ARBA00011947"/>
    </source>
</evidence>
<dbReference type="InterPro" id="IPR036926">
    <property type="entry name" value="Thymidate_synth/dCMP_Mease_sf"/>
</dbReference>
<feature type="binding site" description="in other chain" evidence="6">
    <location>
        <begin position="232"/>
        <end position="235"/>
    </location>
    <ligand>
        <name>dUMP</name>
        <dbReference type="ChEBI" id="CHEBI:246422"/>
        <note>ligand shared between dimeric partners</note>
    </ligand>
</feature>
<dbReference type="PROSITE" id="PS00091">
    <property type="entry name" value="THYMIDYLATE_SYNTHASE"/>
    <property type="match status" value="1"/>
</dbReference>
<evidence type="ECO:0000256" key="7">
    <source>
        <dbReference type="PROSITE-ProRule" id="PRU10016"/>
    </source>
</evidence>
<dbReference type="InterPro" id="IPR000398">
    <property type="entry name" value="Thymidylate_synthase"/>
</dbReference>
<comment type="subunit">
    <text evidence="6">Homodimer.</text>
</comment>